<reference evidence="16" key="1">
    <citation type="submission" date="2014-10" db="EMBL/GenBank/DDBJ databases">
        <authorList>
            <person name="King R."/>
        </authorList>
    </citation>
    <scope>NUCLEOTIDE SEQUENCE [LARGE SCALE GENOMIC DNA]</scope>
    <source>
        <strain evidence="16">A3/5</strain>
    </source>
</reference>
<dbReference type="Pfam" id="PF00432">
    <property type="entry name" value="Prenyltrans"/>
    <property type="match status" value="1"/>
</dbReference>
<keyword evidence="6" id="KW-0637">Prenyltransferase</keyword>
<dbReference type="SUPFAM" id="SSF47072">
    <property type="entry name" value="Cysteine alpha-hairpin motif"/>
    <property type="match status" value="1"/>
</dbReference>
<name>A0A2L2TUB8_9HYPO</name>
<evidence type="ECO:0000256" key="1">
    <source>
        <dbReference type="ARBA" id="ARBA00001946"/>
    </source>
</evidence>
<keyword evidence="11" id="KW-0460">Magnesium</keyword>
<protein>
    <recommendedName>
        <fullName evidence="5">Geranylgeranyl transferase type-1 subunit beta</fullName>
        <ecNumber evidence="4">2.5.1.59</ecNumber>
    </recommendedName>
    <alternativeName>
        <fullName evidence="12">Geranylgeranyl transferase type I subunit beta</fullName>
    </alternativeName>
</protein>
<dbReference type="STRING" id="56646.A0A2L2TUB8"/>
<feature type="compositionally biased region" description="Low complexity" evidence="13">
    <location>
        <begin position="444"/>
        <end position="458"/>
    </location>
</feature>
<dbReference type="CDD" id="cd02895">
    <property type="entry name" value="GGTase-I"/>
    <property type="match status" value="1"/>
</dbReference>
<dbReference type="GO" id="GO:0004662">
    <property type="term" value="F:CAAX-protein geranylgeranyltransferase activity"/>
    <property type="evidence" value="ECO:0007669"/>
    <property type="project" value="UniProtKB-EC"/>
</dbReference>
<evidence type="ECO:0000256" key="5">
    <source>
        <dbReference type="ARBA" id="ARBA00020603"/>
    </source>
</evidence>
<keyword evidence="8" id="KW-0479">Metal-binding</keyword>
<keyword evidence="16" id="KW-1185">Reference proteome</keyword>
<dbReference type="EC" id="2.5.1.59" evidence="4"/>
<evidence type="ECO:0000313" key="16">
    <source>
        <dbReference type="Proteomes" id="UP000245910"/>
    </source>
</evidence>
<evidence type="ECO:0000313" key="15">
    <source>
        <dbReference type="EMBL" id="CEI69247.1"/>
    </source>
</evidence>
<dbReference type="EMBL" id="LN649231">
    <property type="protein sequence ID" value="CEI69247.1"/>
    <property type="molecule type" value="Genomic_DNA"/>
</dbReference>
<evidence type="ECO:0000259" key="14">
    <source>
        <dbReference type="Pfam" id="PF00432"/>
    </source>
</evidence>
<dbReference type="Gene3D" id="1.50.10.20">
    <property type="match status" value="1"/>
</dbReference>
<feature type="compositionally biased region" description="Basic and acidic residues" evidence="13">
    <location>
        <begin position="461"/>
        <end position="484"/>
    </location>
</feature>
<dbReference type="PROSITE" id="PS51808">
    <property type="entry name" value="CHCH"/>
    <property type="match status" value="1"/>
</dbReference>
<feature type="compositionally biased region" description="Pro residues" evidence="13">
    <location>
        <begin position="414"/>
        <end position="423"/>
    </location>
</feature>
<dbReference type="SUPFAM" id="SSF48239">
    <property type="entry name" value="Terpenoid cyclases/Protein prenyltransferases"/>
    <property type="match status" value="1"/>
</dbReference>
<dbReference type="GO" id="GO:0046872">
    <property type="term" value="F:metal ion binding"/>
    <property type="evidence" value="ECO:0007669"/>
    <property type="project" value="UniProtKB-KW"/>
</dbReference>
<evidence type="ECO:0000256" key="3">
    <source>
        <dbReference type="ARBA" id="ARBA00010497"/>
    </source>
</evidence>
<proteinExistence type="inferred from homology"/>
<evidence type="ECO:0000256" key="4">
    <source>
        <dbReference type="ARBA" id="ARBA00012700"/>
    </source>
</evidence>
<sequence length="546" mass="61132">MSDSGNPSLDKQQHIKYWQRCHKTYLPSPYTAYDSTRLTFACFIISSLDLLSVSLSSSERDAIRRWVLSLQHPEGGFCGSSTHALPGQEAYKGTANIAATFFALVLLGLAAENEEEAKSAFKGVDRVRLLKWLSGLQREDGSFGQNLWDGEIVGGRDMRHSYLASCIRWMLRGDVKEGDEAWVEDLDVDKMIAHIKRGQTYDGGVAESSQHESHAGYAYCAIGALSLLDRPLDSTSVHSPEKAKEEGIPNRQGLIQFLASRPFLYLPQEEEDDEVEENFIESKVGTVDYGHIGFNGRWNKKADTCYCWWVGGTLAMLGNPSIINVLPSRRYLLEITQHHIGGFSKAVGGPPDMYHSYLGLAALATMGDEDLKEFDVALCCSQETTRKIQRARDGLLESTRENTAMQSVVSILGVPPPSEPFGPAPTLSDHPPNQSRLHQRICKTSSLSQTPSTMSSSTPKDTVDTAEPPKPKETESKAWNDDKRRKFETKSKSEFYDPCQEAAQASYRCLFRNGGDKNMCGEYFQAYRDCKQEWTEKRRREGRGWF</sequence>
<dbReference type="InterPro" id="IPR001330">
    <property type="entry name" value="Prenyltrans"/>
</dbReference>
<evidence type="ECO:0000256" key="8">
    <source>
        <dbReference type="ARBA" id="ARBA00022723"/>
    </source>
</evidence>
<dbReference type="InterPro" id="IPR045089">
    <property type="entry name" value="PGGT1B-like"/>
</dbReference>
<organism evidence="15 16">
    <name type="scientific">Fusarium venenatum</name>
    <dbReference type="NCBI Taxonomy" id="56646"/>
    <lineage>
        <taxon>Eukaryota</taxon>
        <taxon>Fungi</taxon>
        <taxon>Dikarya</taxon>
        <taxon>Ascomycota</taxon>
        <taxon>Pezizomycotina</taxon>
        <taxon>Sordariomycetes</taxon>
        <taxon>Hypocreomycetidae</taxon>
        <taxon>Hypocreales</taxon>
        <taxon>Nectriaceae</taxon>
        <taxon>Fusarium</taxon>
    </lineage>
</organism>
<dbReference type="AlphaFoldDB" id="A0A2L2TUB8"/>
<evidence type="ECO:0000256" key="6">
    <source>
        <dbReference type="ARBA" id="ARBA00022602"/>
    </source>
</evidence>
<evidence type="ECO:0000256" key="2">
    <source>
        <dbReference type="ARBA" id="ARBA00001947"/>
    </source>
</evidence>
<keyword evidence="7" id="KW-0808">Transferase</keyword>
<feature type="domain" description="Prenyltransferase alpha-alpha toroid" evidence="14">
    <location>
        <begin position="9"/>
        <end position="379"/>
    </location>
</feature>
<comment type="cofactor">
    <cofactor evidence="1">
        <name>Mg(2+)</name>
        <dbReference type="ChEBI" id="CHEBI:18420"/>
    </cofactor>
</comment>
<evidence type="ECO:0000256" key="13">
    <source>
        <dbReference type="SAM" id="MobiDB-lite"/>
    </source>
</evidence>
<dbReference type="PANTHER" id="PTHR11774:SF4">
    <property type="entry name" value="GERANYLGERANYL TRANSFERASE TYPE-1 SUBUNIT BETA"/>
    <property type="match status" value="1"/>
</dbReference>
<dbReference type="InterPro" id="IPR008930">
    <property type="entry name" value="Terpenoid_cyclase/PrenylTrfase"/>
</dbReference>
<keyword evidence="9" id="KW-0677">Repeat</keyword>
<keyword evidence="10" id="KW-0862">Zinc</keyword>
<dbReference type="InterPro" id="IPR009069">
    <property type="entry name" value="Cys_alpha_HP_mot_SF"/>
</dbReference>
<dbReference type="PANTHER" id="PTHR11774">
    <property type="entry name" value="GERANYLGERANYL TRANSFERASE TYPE BETA SUBUNIT"/>
    <property type="match status" value="1"/>
</dbReference>
<evidence type="ECO:0000256" key="12">
    <source>
        <dbReference type="ARBA" id="ARBA00031713"/>
    </source>
</evidence>
<dbReference type="Proteomes" id="UP000245910">
    <property type="component" value="Chromosome III"/>
</dbReference>
<comment type="cofactor">
    <cofactor evidence="2">
        <name>Zn(2+)</name>
        <dbReference type="ChEBI" id="CHEBI:29105"/>
    </cofactor>
</comment>
<comment type="similarity">
    <text evidence="3">Belongs to the protein prenyltransferase subunit beta family.</text>
</comment>
<evidence type="ECO:0000256" key="9">
    <source>
        <dbReference type="ARBA" id="ARBA00022737"/>
    </source>
</evidence>
<accession>A0A2L2TUB8</accession>
<evidence type="ECO:0000256" key="10">
    <source>
        <dbReference type="ARBA" id="ARBA00022833"/>
    </source>
</evidence>
<evidence type="ECO:0000256" key="11">
    <source>
        <dbReference type="ARBA" id="ARBA00022842"/>
    </source>
</evidence>
<dbReference type="InterPro" id="IPR041960">
    <property type="entry name" value="GGTase_I_beta"/>
</dbReference>
<dbReference type="GO" id="GO:0005953">
    <property type="term" value="C:CAAX-protein geranylgeranyltransferase complex"/>
    <property type="evidence" value="ECO:0007669"/>
    <property type="project" value="InterPro"/>
</dbReference>
<feature type="region of interest" description="Disordered" evidence="13">
    <location>
        <begin position="412"/>
        <end position="484"/>
    </location>
</feature>
<evidence type="ECO:0000256" key="7">
    <source>
        <dbReference type="ARBA" id="ARBA00022679"/>
    </source>
</evidence>